<dbReference type="InterPro" id="IPR036653">
    <property type="entry name" value="CinA-like_C"/>
</dbReference>
<dbReference type="SUPFAM" id="SSF142433">
    <property type="entry name" value="CinA-like"/>
    <property type="match status" value="1"/>
</dbReference>
<evidence type="ECO:0000313" key="2">
    <source>
        <dbReference type="EMBL" id="SVD22605.1"/>
    </source>
</evidence>
<dbReference type="EMBL" id="UINC01137334">
    <property type="protein sequence ID" value="SVD22605.1"/>
    <property type="molecule type" value="Genomic_DNA"/>
</dbReference>
<dbReference type="NCBIfam" id="TIGR00199">
    <property type="entry name" value="PncC_domain"/>
    <property type="match status" value="1"/>
</dbReference>
<feature type="domain" description="CinA C-terminal" evidence="1">
    <location>
        <begin position="3"/>
        <end position="85"/>
    </location>
</feature>
<protein>
    <recommendedName>
        <fullName evidence="1">CinA C-terminal domain-containing protein</fullName>
    </recommendedName>
</protein>
<evidence type="ECO:0000259" key="1">
    <source>
        <dbReference type="Pfam" id="PF02464"/>
    </source>
</evidence>
<dbReference type="Gene3D" id="3.90.950.20">
    <property type="entry name" value="CinA-like"/>
    <property type="match status" value="1"/>
</dbReference>
<accession>A0A382TLD7</accession>
<name>A0A382TLD7_9ZZZZ</name>
<reference evidence="2" key="1">
    <citation type="submission" date="2018-05" db="EMBL/GenBank/DDBJ databases">
        <authorList>
            <person name="Lanie J.A."/>
            <person name="Ng W.-L."/>
            <person name="Kazmierczak K.M."/>
            <person name="Andrzejewski T.M."/>
            <person name="Davidsen T.M."/>
            <person name="Wayne K.J."/>
            <person name="Tettelin H."/>
            <person name="Glass J.I."/>
            <person name="Rusch D."/>
            <person name="Podicherti R."/>
            <person name="Tsui H.-C.T."/>
            <person name="Winkler M.E."/>
        </authorList>
    </citation>
    <scope>NUCLEOTIDE SEQUENCE</scope>
</reference>
<proteinExistence type="predicted"/>
<feature type="non-terminal residue" evidence="2">
    <location>
        <position position="86"/>
    </location>
</feature>
<gene>
    <name evidence="2" type="ORF">METZ01_LOCUS375459</name>
</gene>
<sequence>MFSLEKVIASKFKELNKTLSIAESCTGGSICSKIVSNDGASSYFKGGVVCYSTESKINILGLDAKTINNYSVVSKEVCELMAISVK</sequence>
<dbReference type="AlphaFoldDB" id="A0A382TLD7"/>
<organism evidence="2">
    <name type="scientific">marine metagenome</name>
    <dbReference type="NCBI Taxonomy" id="408172"/>
    <lineage>
        <taxon>unclassified sequences</taxon>
        <taxon>metagenomes</taxon>
        <taxon>ecological metagenomes</taxon>
    </lineage>
</organism>
<dbReference type="Pfam" id="PF02464">
    <property type="entry name" value="CinA"/>
    <property type="match status" value="1"/>
</dbReference>
<dbReference type="InterPro" id="IPR008136">
    <property type="entry name" value="CinA_C"/>
</dbReference>